<keyword evidence="1" id="KW-0489">Methyltransferase</keyword>
<name>A0A139SYE9_9GAMM</name>
<dbReference type="InterPro" id="IPR029063">
    <property type="entry name" value="SAM-dependent_MTases_sf"/>
</dbReference>
<dbReference type="HAMAP" id="MF_00934">
    <property type="entry name" value="23SrRNA_methyltr_J"/>
    <property type="match status" value="1"/>
</dbReference>
<accession>A0A139SYE9</accession>
<feature type="binding site" evidence="1">
    <location>
        <position position="176"/>
    </location>
    <ligand>
        <name>S-adenosyl-L-methionine</name>
        <dbReference type="ChEBI" id="CHEBI:59789"/>
    </ligand>
</feature>
<dbReference type="PANTHER" id="PTHR37426">
    <property type="entry name" value="RIBOSOMAL RNA LARGE SUBUNIT METHYLTRANSFERASE J"/>
    <property type="match status" value="1"/>
</dbReference>
<feature type="binding site" evidence="1">
    <location>
        <position position="125"/>
    </location>
    <ligand>
        <name>S-adenosyl-L-methionine</name>
        <dbReference type="ChEBI" id="CHEBI:59789"/>
    </ligand>
</feature>
<keyword evidence="1" id="KW-0694">RNA-binding</keyword>
<comment type="catalytic activity">
    <reaction evidence="1">
        <text>adenosine(2030) in 23S rRNA + S-adenosyl-L-methionine = N(6)-methyladenosine(2030) in 23S rRNA + S-adenosyl-L-homocysteine + H(+)</text>
        <dbReference type="Rhea" id="RHEA:43736"/>
        <dbReference type="Rhea" id="RHEA-COMP:10668"/>
        <dbReference type="Rhea" id="RHEA-COMP:10669"/>
        <dbReference type="ChEBI" id="CHEBI:15378"/>
        <dbReference type="ChEBI" id="CHEBI:57856"/>
        <dbReference type="ChEBI" id="CHEBI:59789"/>
        <dbReference type="ChEBI" id="CHEBI:74411"/>
        <dbReference type="ChEBI" id="CHEBI:74449"/>
        <dbReference type="EC" id="2.1.1.266"/>
    </reaction>
</comment>
<comment type="subunit">
    <text evidence="1">Monomer.</text>
</comment>
<feature type="site" description="Interaction with substrate rRNA" evidence="1">
    <location>
        <position position="4"/>
    </location>
</feature>
<keyword evidence="1" id="KW-0949">S-adenosyl-L-methionine</keyword>
<comment type="function">
    <text evidence="1">Specifically methylates the adenine in position 2030 of 23S rRNA.</text>
</comment>
<feature type="binding site" evidence="1">
    <location>
        <position position="107"/>
    </location>
    <ligand>
        <name>S-adenosyl-L-methionine</name>
        <dbReference type="ChEBI" id="CHEBI:59789"/>
    </ligand>
</feature>
<keyword evidence="1" id="KW-0808">Transferase</keyword>
<comment type="similarity">
    <text evidence="1">Belongs to the RlmJ family.</text>
</comment>
<reference evidence="2 3" key="1">
    <citation type="submission" date="2016-02" db="EMBL/GenBank/DDBJ databases">
        <authorList>
            <person name="Wen L."/>
            <person name="He K."/>
            <person name="Yang H."/>
        </authorList>
    </citation>
    <scope>NUCLEOTIDE SEQUENCE [LARGE SCALE GENOMIC DNA]</scope>
    <source>
        <strain evidence="2 3">CV58</strain>
    </source>
</reference>
<dbReference type="PANTHER" id="PTHR37426:SF1">
    <property type="entry name" value="RIBOSOMAL RNA LARGE SUBUNIT METHYLTRANSFERASE J"/>
    <property type="match status" value="1"/>
</dbReference>
<keyword evidence="3" id="KW-1185">Reference proteome</keyword>
<sequence length="291" mass="33120">MHSYRHGFHAANHADVLKHAIFIQILDYAIRKPAPITVIDTHSGAGLYDLTHEWARQNVEADSGINRLLCAQADTTNSDEIPPLITRYLQVLAGCRKQHGEQAYPGSPWLALHALREDDRLHLFETHPSEIEALRHLPKLRPELRARHIKLHALDGFSAAKAMLPPVSRRGIVMMDPSYEDKQDYRRAVQALSEGLQRFASGCYLLWYPLLQRREVNEMLRSLYRLPAANWLHAWLQIKQAPENGLGLYGSGVFVINPPWTLRSELQAALPWLQQQLAQDEHARSECVCSA</sequence>
<feature type="binding site" evidence="1">
    <location>
        <position position="19"/>
    </location>
    <ligand>
        <name>S-adenosyl-L-methionine</name>
        <dbReference type="ChEBI" id="CHEBI:59789"/>
    </ligand>
</feature>
<feature type="binding site" evidence="1">
    <location>
        <begin position="155"/>
        <end position="156"/>
    </location>
    <ligand>
        <name>S-adenosyl-L-methionine</name>
        <dbReference type="ChEBI" id="CHEBI:59789"/>
    </ligand>
</feature>
<dbReference type="EMBL" id="LSZO01000006">
    <property type="protein sequence ID" value="KXU39420.1"/>
    <property type="molecule type" value="Genomic_DNA"/>
</dbReference>
<dbReference type="Gene3D" id="3.40.50.150">
    <property type="entry name" value="Vaccinia Virus protein VP39"/>
    <property type="match status" value="1"/>
</dbReference>
<dbReference type="AlphaFoldDB" id="A0A139SYE9"/>
<feature type="binding site" evidence="1">
    <location>
        <position position="42"/>
    </location>
    <ligand>
        <name>S-adenosyl-L-methionine</name>
        <dbReference type="ChEBI" id="CHEBI:59789"/>
    </ligand>
</feature>
<dbReference type="SUPFAM" id="SSF53335">
    <property type="entry name" value="S-adenosyl-L-methionine-dependent methyltransferases"/>
    <property type="match status" value="1"/>
</dbReference>
<comment type="caution">
    <text evidence="2">The sequence shown here is derived from an EMBL/GenBank/DDBJ whole genome shotgun (WGS) entry which is preliminary data.</text>
</comment>
<evidence type="ECO:0000313" key="3">
    <source>
        <dbReference type="Proteomes" id="UP000072660"/>
    </source>
</evidence>
<gene>
    <name evidence="1" type="primary">rlmJ</name>
    <name evidence="2" type="ORF">AXE65_08625</name>
</gene>
<dbReference type="Proteomes" id="UP000072660">
    <property type="component" value="Unassembled WGS sequence"/>
</dbReference>
<dbReference type="RefSeq" id="WP_068386514.1">
    <property type="nucleotide sequence ID" value="NZ_LSZO01000006.1"/>
</dbReference>
<keyword evidence="1" id="KW-0698">rRNA processing</keyword>
<dbReference type="InterPro" id="IPR007473">
    <property type="entry name" value="RlmJ"/>
</dbReference>
<dbReference type="Pfam" id="PF04378">
    <property type="entry name" value="RsmJ"/>
    <property type="match status" value="1"/>
</dbReference>
<evidence type="ECO:0000313" key="2">
    <source>
        <dbReference type="EMBL" id="KXU39420.1"/>
    </source>
</evidence>
<dbReference type="GO" id="GO:0070475">
    <property type="term" value="P:rRNA base methylation"/>
    <property type="evidence" value="ECO:0007669"/>
    <property type="project" value="UniProtKB-UniRule"/>
</dbReference>
<dbReference type="GO" id="GO:0036307">
    <property type="term" value="F:23S rRNA (adenine(2030)-N(6))-methyltransferase activity"/>
    <property type="evidence" value="ECO:0007669"/>
    <property type="project" value="UniProtKB-UniRule"/>
</dbReference>
<proteinExistence type="inferred from homology"/>
<feature type="active site" description="Proton acceptor" evidence="1">
    <location>
        <position position="176"/>
    </location>
</feature>
<organism evidence="2 3">
    <name type="scientific">Ventosimonas gracilis</name>
    <dbReference type="NCBI Taxonomy" id="1680762"/>
    <lineage>
        <taxon>Bacteria</taxon>
        <taxon>Pseudomonadati</taxon>
        <taxon>Pseudomonadota</taxon>
        <taxon>Gammaproteobacteria</taxon>
        <taxon>Pseudomonadales</taxon>
        <taxon>Ventosimonadaceae</taxon>
        <taxon>Ventosimonas</taxon>
    </lineage>
</organism>
<dbReference type="OrthoDB" id="9791274at2"/>
<dbReference type="GO" id="GO:0005829">
    <property type="term" value="C:cytosol"/>
    <property type="evidence" value="ECO:0007669"/>
    <property type="project" value="TreeGrafter"/>
</dbReference>
<dbReference type="EC" id="2.1.1.266" evidence="1"/>
<dbReference type="GO" id="GO:0003723">
    <property type="term" value="F:RNA binding"/>
    <property type="evidence" value="ECO:0007669"/>
    <property type="project" value="UniProtKB-UniRule"/>
</dbReference>
<protein>
    <recommendedName>
        <fullName evidence="1">Ribosomal RNA large subunit methyltransferase J</fullName>
        <ecNumber evidence="1">2.1.1.266</ecNumber>
    </recommendedName>
    <alternativeName>
        <fullName evidence="1">23S rRNA (adenine(2030)-N6)-methyltransferase</fullName>
    </alternativeName>
    <alternativeName>
        <fullName evidence="1">23S rRNA m6A2030 methyltransferase</fullName>
    </alternativeName>
</protein>
<evidence type="ECO:0000256" key="1">
    <source>
        <dbReference type="HAMAP-Rule" id="MF_00934"/>
    </source>
</evidence>